<dbReference type="EMBL" id="JBHSNM010000002">
    <property type="protein sequence ID" value="MFC5570130.1"/>
    <property type="molecule type" value="Genomic_DNA"/>
</dbReference>
<keyword evidence="3" id="KW-1185">Reference proteome</keyword>
<evidence type="ECO:0000313" key="2">
    <source>
        <dbReference type="EMBL" id="MFC5570130.1"/>
    </source>
</evidence>
<reference evidence="3" key="1">
    <citation type="journal article" date="2019" name="Int. J. Syst. Evol. Microbiol.">
        <title>The Global Catalogue of Microorganisms (GCM) 10K type strain sequencing project: providing services to taxonomists for standard genome sequencing and annotation.</title>
        <authorList>
            <consortium name="The Broad Institute Genomics Platform"/>
            <consortium name="The Broad Institute Genome Sequencing Center for Infectious Disease"/>
            <person name="Wu L."/>
            <person name="Ma J."/>
        </authorList>
    </citation>
    <scope>NUCLEOTIDE SEQUENCE [LARGE SCALE GENOMIC DNA]</scope>
    <source>
        <strain evidence="3">KACC 11407</strain>
    </source>
</reference>
<proteinExistence type="predicted"/>
<dbReference type="RefSeq" id="WP_386754480.1">
    <property type="nucleotide sequence ID" value="NZ_JBHSNM010000002.1"/>
</dbReference>
<feature type="compositionally biased region" description="Basic residues" evidence="1">
    <location>
        <begin position="1"/>
        <end position="22"/>
    </location>
</feature>
<evidence type="ECO:0008006" key="4">
    <source>
        <dbReference type="Google" id="ProtNLM"/>
    </source>
</evidence>
<evidence type="ECO:0000313" key="3">
    <source>
        <dbReference type="Proteomes" id="UP001596036"/>
    </source>
</evidence>
<evidence type="ECO:0000256" key="1">
    <source>
        <dbReference type="SAM" id="MobiDB-lite"/>
    </source>
</evidence>
<organism evidence="2 3">
    <name type="scientific">Lysobacter yangpyeongensis</name>
    <dbReference type="NCBI Taxonomy" id="346182"/>
    <lineage>
        <taxon>Bacteria</taxon>
        <taxon>Pseudomonadati</taxon>
        <taxon>Pseudomonadota</taxon>
        <taxon>Gammaproteobacteria</taxon>
        <taxon>Lysobacterales</taxon>
        <taxon>Lysobacteraceae</taxon>
        <taxon>Lysobacter</taxon>
    </lineage>
</organism>
<protein>
    <recommendedName>
        <fullName evidence="4">Toxin-antitoxin system HicB family antitoxin</fullName>
    </recommendedName>
</protein>
<gene>
    <name evidence="2" type="ORF">ACFPN1_08675</name>
</gene>
<dbReference type="Proteomes" id="UP001596036">
    <property type="component" value="Unassembled WGS sequence"/>
</dbReference>
<name>A0ABW0SMC3_9GAMM</name>
<feature type="region of interest" description="Disordered" evidence="1">
    <location>
        <begin position="1"/>
        <end position="43"/>
    </location>
</feature>
<sequence length="141" mass="15215">MSRNSKLRRDTRRKKEPRRPIRRLGGALQPHAQLETADGNSIGGAGWRDGEWLTVLGGQVAARTSSAAMTLAMLRHVVAVQEQAGQTLTLTFSPAIETAATREAAAAGHSLDDYLRLLEEERLERTISAPVVAAEPAPTAH</sequence>
<comment type="caution">
    <text evidence="2">The sequence shown here is derived from an EMBL/GenBank/DDBJ whole genome shotgun (WGS) entry which is preliminary data.</text>
</comment>
<accession>A0ABW0SMC3</accession>